<gene>
    <name evidence="2" type="ORF">LCGC14_0770950</name>
</gene>
<dbReference type="EMBL" id="LAZR01001948">
    <property type="protein sequence ID" value="KKN36707.1"/>
    <property type="molecule type" value="Genomic_DNA"/>
</dbReference>
<feature type="region of interest" description="Disordered" evidence="1">
    <location>
        <begin position="72"/>
        <end position="93"/>
    </location>
</feature>
<reference evidence="2" key="1">
    <citation type="journal article" date="2015" name="Nature">
        <title>Complex archaea that bridge the gap between prokaryotes and eukaryotes.</title>
        <authorList>
            <person name="Spang A."/>
            <person name="Saw J.H."/>
            <person name="Jorgensen S.L."/>
            <person name="Zaremba-Niedzwiedzka K."/>
            <person name="Martijn J."/>
            <person name="Lind A.E."/>
            <person name="van Eijk R."/>
            <person name="Schleper C."/>
            <person name="Guy L."/>
            <person name="Ettema T.J."/>
        </authorList>
    </citation>
    <scope>NUCLEOTIDE SEQUENCE</scope>
</reference>
<evidence type="ECO:0000256" key="1">
    <source>
        <dbReference type="SAM" id="MobiDB-lite"/>
    </source>
</evidence>
<comment type="caution">
    <text evidence="2">The sequence shown here is derived from an EMBL/GenBank/DDBJ whole genome shotgun (WGS) entry which is preliminary data.</text>
</comment>
<organism evidence="2">
    <name type="scientific">marine sediment metagenome</name>
    <dbReference type="NCBI Taxonomy" id="412755"/>
    <lineage>
        <taxon>unclassified sequences</taxon>
        <taxon>metagenomes</taxon>
        <taxon>ecological metagenomes</taxon>
    </lineage>
</organism>
<protein>
    <submittedName>
        <fullName evidence="2">Uncharacterized protein</fullName>
    </submittedName>
</protein>
<accession>A0A0F9QI34</accession>
<proteinExistence type="predicted"/>
<sequence length="93" mass="10316">MSLVQEGQNIFDIATENFGTLEQLFVLLNDNNLAVNAKLISGQELVINKINVGDENIKNFITLQNITLNNDQGEKEPPLLGGDYNADYGNDYN</sequence>
<evidence type="ECO:0000313" key="2">
    <source>
        <dbReference type="EMBL" id="KKN36707.1"/>
    </source>
</evidence>
<dbReference type="AlphaFoldDB" id="A0A0F9QI34"/>
<name>A0A0F9QI34_9ZZZZ</name>